<reference evidence="3" key="1">
    <citation type="submission" date="2014-03" db="EMBL/GenBank/DDBJ databases">
        <authorList>
            <person name="Aksoy S."/>
            <person name="Warren W."/>
            <person name="Wilson R.K."/>
        </authorList>
    </citation>
    <scope>NUCLEOTIDE SEQUENCE [LARGE SCALE GENOMIC DNA]</scope>
    <source>
        <strain evidence="3">IAEA</strain>
    </source>
</reference>
<dbReference type="EnsemblMetazoa" id="GBRI034344-RA">
    <property type="protein sequence ID" value="GBRI034344-PA"/>
    <property type="gene ID" value="GBRI034344"/>
</dbReference>
<reference evidence="2" key="2">
    <citation type="submission" date="2020-05" db="UniProtKB">
        <authorList>
            <consortium name="EnsemblMetazoa"/>
        </authorList>
    </citation>
    <scope>IDENTIFICATION</scope>
    <source>
        <strain evidence="2">IAEA</strain>
    </source>
</reference>
<evidence type="ECO:0000259" key="1">
    <source>
        <dbReference type="Pfam" id="PF14949"/>
    </source>
</evidence>
<dbReference type="AlphaFoldDB" id="A0A1A9WVU2"/>
<keyword evidence="3" id="KW-1185">Reference proteome</keyword>
<dbReference type="PANTHER" id="PTHR46536:SF3">
    <property type="entry name" value="ARF7 EFFECTOR PROTEIN C-TERMINAL DOMAIN-CONTAINING PROTEIN"/>
    <property type="match status" value="1"/>
</dbReference>
<dbReference type="Pfam" id="PF14949">
    <property type="entry name" value="ARF7EP_C"/>
    <property type="match status" value="1"/>
</dbReference>
<sequence>MRRRILFKRHLRERPCKRKLQEQCDELKFRGDSKSNPKERSHQRPYDEYGQIRHNGLDVCDCMNEDCPGCWFECEKCGSTKCGLECRVNQEEFIQSKSLQKYLNKYFCSSSACQAYIPLTDLTMPQLCTMEQRRSMINDQYICSVNDFRV</sequence>
<evidence type="ECO:0000313" key="2">
    <source>
        <dbReference type="EnsemblMetazoa" id="GBRI034344-PA"/>
    </source>
</evidence>
<dbReference type="Proteomes" id="UP000091820">
    <property type="component" value="Unassembled WGS sequence"/>
</dbReference>
<dbReference type="PANTHER" id="PTHR46536">
    <property type="entry name" value="ARL14 EFFECTOR PROTEIN"/>
    <property type="match status" value="1"/>
</dbReference>
<dbReference type="VEuPathDB" id="VectorBase:GBRI034344"/>
<evidence type="ECO:0000313" key="3">
    <source>
        <dbReference type="Proteomes" id="UP000091820"/>
    </source>
</evidence>
<protein>
    <submittedName>
        <fullName evidence="2">ARF7EP_C domain-containing protein</fullName>
    </submittedName>
</protein>
<name>A0A1A9WVU2_9MUSC</name>
<dbReference type="InterPro" id="IPR029264">
    <property type="entry name" value="ARF7EP_C"/>
</dbReference>
<feature type="domain" description="ARF7 effector protein C-terminal" evidence="1">
    <location>
        <begin position="33"/>
        <end position="95"/>
    </location>
</feature>
<proteinExistence type="predicted"/>
<organism evidence="2 3">
    <name type="scientific">Glossina brevipalpis</name>
    <dbReference type="NCBI Taxonomy" id="37001"/>
    <lineage>
        <taxon>Eukaryota</taxon>
        <taxon>Metazoa</taxon>
        <taxon>Ecdysozoa</taxon>
        <taxon>Arthropoda</taxon>
        <taxon>Hexapoda</taxon>
        <taxon>Insecta</taxon>
        <taxon>Pterygota</taxon>
        <taxon>Neoptera</taxon>
        <taxon>Endopterygota</taxon>
        <taxon>Diptera</taxon>
        <taxon>Brachycera</taxon>
        <taxon>Muscomorpha</taxon>
        <taxon>Hippoboscoidea</taxon>
        <taxon>Glossinidae</taxon>
        <taxon>Glossina</taxon>
    </lineage>
</organism>
<accession>A0A1A9WVU2</accession>
<dbReference type="STRING" id="37001.A0A1A9WVU2"/>